<feature type="region of interest" description="Disordered" evidence="1">
    <location>
        <begin position="202"/>
        <end position="243"/>
    </location>
</feature>
<organism evidence="2 3">
    <name type="scientific">Heterodermia speciosa</name>
    <dbReference type="NCBI Taxonomy" id="116794"/>
    <lineage>
        <taxon>Eukaryota</taxon>
        <taxon>Fungi</taxon>
        <taxon>Dikarya</taxon>
        <taxon>Ascomycota</taxon>
        <taxon>Pezizomycotina</taxon>
        <taxon>Lecanoromycetes</taxon>
        <taxon>OSLEUM clade</taxon>
        <taxon>Lecanoromycetidae</taxon>
        <taxon>Caliciales</taxon>
        <taxon>Physciaceae</taxon>
        <taxon>Heterodermia</taxon>
    </lineage>
</organism>
<feature type="compositionally biased region" description="Low complexity" evidence="1">
    <location>
        <begin position="38"/>
        <end position="48"/>
    </location>
</feature>
<dbReference type="GO" id="GO:0005739">
    <property type="term" value="C:mitochondrion"/>
    <property type="evidence" value="ECO:0007669"/>
    <property type="project" value="InterPro"/>
</dbReference>
<proteinExistence type="predicted"/>
<dbReference type="Proteomes" id="UP000664521">
    <property type="component" value="Unassembled WGS sequence"/>
</dbReference>
<accession>A0A8H3EMW3</accession>
<protein>
    <submittedName>
        <fullName evidence="2">Uncharacterized protein</fullName>
    </submittedName>
</protein>
<gene>
    <name evidence="2" type="ORF">HETSPECPRED_008060</name>
</gene>
<feature type="region of interest" description="Disordered" evidence="1">
    <location>
        <begin position="38"/>
        <end position="83"/>
    </location>
</feature>
<name>A0A8H3EMW3_9LECA</name>
<evidence type="ECO:0000313" key="3">
    <source>
        <dbReference type="Proteomes" id="UP000664521"/>
    </source>
</evidence>
<dbReference type="PANTHER" id="PTHR42100:SF1">
    <property type="entry name" value="OXIDOREDUCTASE 178 KDA SUBUNIT, PUTATIVE (AFU_ORTHOLOGUE AFUA_8G04320)-RELATED"/>
    <property type="match status" value="1"/>
</dbReference>
<dbReference type="PANTHER" id="PTHR42100">
    <property type="entry name" value="OXIDOREDUCTASE 178 KDA SUBUNIT, PUTATIVE (AFU_ORTHOLOGUE AFUA_8G04320)-RELATED"/>
    <property type="match status" value="1"/>
</dbReference>
<dbReference type="InterPro" id="IPR034444">
    <property type="entry name" value="Nuo17.8"/>
</dbReference>
<evidence type="ECO:0000256" key="1">
    <source>
        <dbReference type="SAM" id="MobiDB-lite"/>
    </source>
</evidence>
<reference evidence="2" key="1">
    <citation type="submission" date="2021-03" db="EMBL/GenBank/DDBJ databases">
        <authorList>
            <person name="Tagirdzhanova G."/>
        </authorList>
    </citation>
    <scope>NUCLEOTIDE SEQUENCE</scope>
</reference>
<dbReference type="AlphaFoldDB" id="A0A8H3EMW3"/>
<dbReference type="OrthoDB" id="2120038at2759"/>
<dbReference type="EMBL" id="CAJPDS010000006">
    <property type="protein sequence ID" value="CAF9908373.1"/>
    <property type="molecule type" value="Genomic_DNA"/>
</dbReference>
<feature type="compositionally biased region" description="Basic and acidic residues" evidence="1">
    <location>
        <begin position="202"/>
        <end position="226"/>
    </location>
</feature>
<comment type="caution">
    <text evidence="2">The sequence shown here is derived from an EMBL/GenBank/DDBJ whole genome shotgun (WGS) entry which is preliminary data.</text>
</comment>
<keyword evidence="3" id="KW-1185">Reference proteome</keyword>
<evidence type="ECO:0000313" key="2">
    <source>
        <dbReference type="EMBL" id="CAF9908373.1"/>
    </source>
</evidence>
<sequence>MSINLILPHSSTFDAIAPEIPIKMIPLRRPASRILSRLSRSQQRRLASTEGGGIGGRQDISSGHADSAGQAHSTSHGHHPEPVNESLGRGFYLTLAALPASFALYKLSRPSDDSTDPASQPWLTRVIHSYDHWRDEWESRNTLHTAAIEQAAHDRHLFHGTKGSHVIELRFPEMFHAGSPFNVPAGSQANLDELMAFYKRERDEAQAERERKAQAIYEGRESELSRFKPGTEGLPRSTSRRGG</sequence>